<dbReference type="HOGENOM" id="CLU_433260_0_0_11"/>
<dbReference type="EMBL" id="CANL01000063">
    <property type="protein sequence ID" value="CCM65286.1"/>
    <property type="molecule type" value="Genomic_DNA"/>
</dbReference>
<accession>R4Z6G8</accession>
<comment type="caution">
    <text evidence="1">The sequence shown here is derived from an EMBL/GenBank/DDBJ whole genome shotgun (WGS) entry which is preliminary data.</text>
</comment>
<dbReference type="RefSeq" id="WP_012229882.1">
    <property type="nucleotide sequence ID" value="NZ_HG422565.1"/>
</dbReference>
<organism evidence="1 2">
    <name type="scientific">Candidatus Neomicrothrix parvicella RN1</name>
    <dbReference type="NCBI Taxonomy" id="1229780"/>
    <lineage>
        <taxon>Bacteria</taxon>
        <taxon>Bacillati</taxon>
        <taxon>Actinomycetota</taxon>
        <taxon>Acidimicrobiia</taxon>
        <taxon>Acidimicrobiales</taxon>
        <taxon>Microthrixaceae</taxon>
        <taxon>Candidatus Neomicrothrix</taxon>
    </lineage>
</organism>
<name>R4Z6G8_9ACTN</name>
<gene>
    <name evidence="1" type="ORF">BN381_660004</name>
</gene>
<evidence type="ECO:0000313" key="2">
    <source>
        <dbReference type="Proteomes" id="UP000018291"/>
    </source>
</evidence>
<evidence type="ECO:0000313" key="1">
    <source>
        <dbReference type="EMBL" id="CCM65286.1"/>
    </source>
</evidence>
<protein>
    <submittedName>
        <fullName evidence="1">Uncharacterized protein</fullName>
    </submittedName>
</protein>
<proteinExistence type="predicted"/>
<keyword evidence="2" id="KW-1185">Reference proteome</keyword>
<reference evidence="1 2" key="1">
    <citation type="journal article" date="2013" name="ISME J.">
        <title>Metabolic model for the filamentous 'Candidatus Microthrix parvicella' based on genomic and metagenomic analyses.</title>
        <authorList>
            <person name="Jon McIlroy S."/>
            <person name="Kristiansen R."/>
            <person name="Albertsen M."/>
            <person name="Michael Karst S."/>
            <person name="Rossetti S."/>
            <person name="Lund Nielsen J."/>
            <person name="Tandoi V."/>
            <person name="James Seviour R."/>
            <person name="Nielsen P.H."/>
        </authorList>
    </citation>
    <scope>NUCLEOTIDE SEQUENCE [LARGE SCALE GENOMIC DNA]</scope>
    <source>
        <strain evidence="1 2">RN1</strain>
    </source>
</reference>
<dbReference type="STRING" id="1229780.BN381_660004"/>
<dbReference type="Proteomes" id="UP000018291">
    <property type="component" value="Unassembled WGS sequence"/>
</dbReference>
<dbReference type="AlphaFoldDB" id="R4Z6G8"/>
<sequence length="631" mass="67300">MSDVADNVLAKTNTARSHGRNPTLEELGGEETLLRHGAELASSEVAGTACLTIANGWDLVAEQDMALAFFGMAFRACGDSVVSEVVEAIATLPTMKAAQVAPALFSSLEASSNQVRAAYAGELLVTLATAEVVGWAAVAPALVGLIPQNQTWPAGEVNMRSVLRIALTRPDYADAAEAFLEGMAAEALFAADANFALGQLAFSRVADAPTIGVVDQTIEEALSFFSAALDSDYEHDDAHFMHCLTHVIRLVRSPEDNGELETTIHALKDAAGRIARFGSDTLTSSVLANSTRVAWVQAADLAARAAEALGSSHDRVSPYEILEAATKAQRFALAVEVGGEIWFNSIDVTLLSNHALIDAARRIVDADPAGSLADDLHAVVDRFEESLGKSWAGHEAPATIDELLDELADHYINRGMGTMAGLIVDLKNNKLLGTPEFDASLGQVLKPLSSDDQVSLETMTDVTLSAYFVLSYARRKTDATRAFGGFRDLANVDVGKPLEHHLQDDIGQAMTTTALGSGWTDERTNMSGGRADGQLVVGRTHIPFEFKAEKTNADQESLRKYVGQAERYTGGTAACAFLIVLDTTEDSARYNDIASQSWTVSIPSIDESGRPKYVITVVIPANMPSPSELSK</sequence>